<feature type="domain" description="SnoaL-like" evidence="1">
    <location>
        <begin position="6"/>
        <end position="132"/>
    </location>
</feature>
<dbReference type="Pfam" id="PF13577">
    <property type="entry name" value="SnoaL_4"/>
    <property type="match status" value="1"/>
</dbReference>
<proteinExistence type="predicted"/>
<dbReference type="InterPro" id="IPR032710">
    <property type="entry name" value="NTF2-like_dom_sf"/>
</dbReference>
<dbReference type="Proteomes" id="UP000572007">
    <property type="component" value="Unassembled WGS sequence"/>
</dbReference>
<dbReference type="InterPro" id="IPR037401">
    <property type="entry name" value="SnoaL-like"/>
</dbReference>
<name>A0A846VY74_9NOCA</name>
<protein>
    <submittedName>
        <fullName evidence="2">Nuclear transport factor 2 family protein</fullName>
    </submittedName>
</protein>
<evidence type="ECO:0000259" key="1">
    <source>
        <dbReference type="Pfam" id="PF13577"/>
    </source>
</evidence>
<dbReference type="Gene3D" id="3.10.450.50">
    <property type="match status" value="1"/>
</dbReference>
<gene>
    <name evidence="2" type="ORF">HGA10_00280</name>
</gene>
<dbReference type="SUPFAM" id="SSF54427">
    <property type="entry name" value="NTF2-like"/>
    <property type="match status" value="1"/>
</dbReference>
<accession>A0A846VY74</accession>
<sequence>MGESNTLADTSAITETITRMFVYCDRKRWDDLVTEVFTDEVDFDGGFGDGVSIRPSKDIAADWKAGLDALDAVHHQAGNYLIDLDGDEATAHADSIAVHVNNSAANGKTRTFIGSYALAARRTPAGWRISKFHYLLKVIEGNADLT</sequence>
<comment type="caution">
    <text evidence="2">The sequence shown here is derived from an EMBL/GenBank/DDBJ whole genome shotgun (WGS) entry which is preliminary data.</text>
</comment>
<evidence type="ECO:0000313" key="2">
    <source>
        <dbReference type="EMBL" id="NKX85749.1"/>
    </source>
</evidence>
<organism evidence="2 3">
    <name type="scientific">Nocardia coubleae</name>
    <dbReference type="NCBI Taxonomy" id="356147"/>
    <lineage>
        <taxon>Bacteria</taxon>
        <taxon>Bacillati</taxon>
        <taxon>Actinomycetota</taxon>
        <taxon>Actinomycetes</taxon>
        <taxon>Mycobacteriales</taxon>
        <taxon>Nocardiaceae</taxon>
        <taxon>Nocardia</taxon>
    </lineage>
</organism>
<reference evidence="2 3" key="1">
    <citation type="submission" date="2020-04" db="EMBL/GenBank/DDBJ databases">
        <title>MicrobeNet Type strains.</title>
        <authorList>
            <person name="Nicholson A.C."/>
        </authorList>
    </citation>
    <scope>NUCLEOTIDE SEQUENCE [LARGE SCALE GENOMIC DNA]</scope>
    <source>
        <strain evidence="2 3">DSM 44960</strain>
    </source>
</reference>
<keyword evidence="3" id="KW-1185">Reference proteome</keyword>
<dbReference type="AlphaFoldDB" id="A0A846VY74"/>
<evidence type="ECO:0000313" key="3">
    <source>
        <dbReference type="Proteomes" id="UP000572007"/>
    </source>
</evidence>
<dbReference type="RefSeq" id="WP_067635674.1">
    <property type="nucleotide sequence ID" value="NZ_JAAXOM010000001.1"/>
</dbReference>
<dbReference type="EMBL" id="JAAXOM010000001">
    <property type="protein sequence ID" value="NKX85749.1"/>
    <property type="molecule type" value="Genomic_DNA"/>
</dbReference>